<keyword evidence="7" id="KW-0675">Receptor</keyword>
<keyword evidence="5" id="KW-0406">Ion transport</keyword>
<feature type="domain" description="Ionotropic glutamate receptor C-terminal" evidence="13">
    <location>
        <begin position="29"/>
        <end position="202"/>
    </location>
</feature>
<evidence type="ECO:0000256" key="2">
    <source>
        <dbReference type="ARBA" id="ARBA00022448"/>
    </source>
</evidence>
<feature type="region of interest" description="Disordered" evidence="11">
    <location>
        <begin position="270"/>
        <end position="289"/>
    </location>
</feature>
<feature type="transmembrane region" description="Helical" evidence="12">
    <location>
        <begin position="224"/>
        <end position="244"/>
    </location>
</feature>
<dbReference type="Gene3D" id="3.40.190.10">
    <property type="entry name" value="Periplasmic binding protein-like II"/>
    <property type="match status" value="2"/>
</dbReference>
<organism evidence="14 15">
    <name type="scientific">Paspalum notatum var. saurae</name>
    <dbReference type="NCBI Taxonomy" id="547442"/>
    <lineage>
        <taxon>Eukaryota</taxon>
        <taxon>Viridiplantae</taxon>
        <taxon>Streptophyta</taxon>
        <taxon>Embryophyta</taxon>
        <taxon>Tracheophyta</taxon>
        <taxon>Spermatophyta</taxon>
        <taxon>Magnoliopsida</taxon>
        <taxon>Liliopsida</taxon>
        <taxon>Poales</taxon>
        <taxon>Poaceae</taxon>
        <taxon>PACMAD clade</taxon>
        <taxon>Panicoideae</taxon>
        <taxon>Andropogonodae</taxon>
        <taxon>Paspaleae</taxon>
        <taxon>Paspalinae</taxon>
        <taxon>Paspalum</taxon>
    </lineage>
</organism>
<keyword evidence="6 12" id="KW-0472">Membrane</keyword>
<keyword evidence="8" id="KW-0325">Glycoprotein</keyword>
<evidence type="ECO:0000256" key="7">
    <source>
        <dbReference type="ARBA" id="ARBA00023170"/>
    </source>
</evidence>
<keyword evidence="10" id="KW-0407">Ion channel</keyword>
<dbReference type="SUPFAM" id="SSF53850">
    <property type="entry name" value="Periplasmic binding protein-like II"/>
    <property type="match status" value="1"/>
</dbReference>
<evidence type="ECO:0000313" key="14">
    <source>
        <dbReference type="EMBL" id="WVZ82198.1"/>
    </source>
</evidence>
<dbReference type="PANTHER" id="PTHR18966">
    <property type="entry name" value="IONOTROPIC GLUTAMATE RECEPTOR"/>
    <property type="match status" value="1"/>
</dbReference>
<dbReference type="InterPro" id="IPR001320">
    <property type="entry name" value="Iontro_rcpt_C"/>
</dbReference>
<evidence type="ECO:0000259" key="13">
    <source>
        <dbReference type="SMART" id="SM00079"/>
    </source>
</evidence>
<keyword evidence="9" id="KW-1071">Ligand-gated ion channel</keyword>
<dbReference type="SMART" id="SM00079">
    <property type="entry name" value="PBPe"/>
    <property type="match status" value="1"/>
</dbReference>
<dbReference type="AlphaFoldDB" id="A0AAQ3X177"/>
<sequence length="329" mass="36392">MISYQLLAPAGPELLSSILETDFDGLAGTFTLVDRHLQVPIYEFLINIFSFANTLADQIIKRLPSKVLVRLQPSVTDPTQLLRNGDYVGYQNGSFVLEKLKQLKFDERKIKVFSTLEEYAKALRAGSNHGGVSAIFDEIPYLNAFLVQYGREFQIVGHADSTDGFGFVFPRGSPLVPDLSSAILSLRGEQEGFAIHQKWFGDAYPSLDSGDPDTDSARLSLRSFAGLFIINGLVLAIVLLTSLFKTFFDCQSLYKFTWAWRRNHGLPRSHGNAGTVVDMEPQPSQNGTVLNDESLHIEAVDGNGRQQQQNGLATDSAPAEELQVETRTS</sequence>
<evidence type="ECO:0000256" key="1">
    <source>
        <dbReference type="ARBA" id="ARBA00004141"/>
    </source>
</evidence>
<dbReference type="Proteomes" id="UP001341281">
    <property type="component" value="Chromosome 06"/>
</dbReference>
<dbReference type="GO" id="GO:0016020">
    <property type="term" value="C:membrane"/>
    <property type="evidence" value="ECO:0007669"/>
    <property type="project" value="UniProtKB-SubCell"/>
</dbReference>
<dbReference type="EMBL" id="CP144750">
    <property type="protein sequence ID" value="WVZ82198.1"/>
    <property type="molecule type" value="Genomic_DNA"/>
</dbReference>
<protein>
    <recommendedName>
        <fullName evidence="13">Ionotropic glutamate receptor C-terminal domain-containing protein</fullName>
    </recommendedName>
</protein>
<reference evidence="14 15" key="1">
    <citation type="submission" date="2024-02" db="EMBL/GenBank/DDBJ databases">
        <title>High-quality chromosome-scale genome assembly of Pensacola bahiagrass (Paspalum notatum Flugge var. saurae).</title>
        <authorList>
            <person name="Vega J.M."/>
            <person name="Podio M."/>
            <person name="Orjuela J."/>
            <person name="Siena L.A."/>
            <person name="Pessino S.C."/>
            <person name="Combes M.C."/>
            <person name="Mariac C."/>
            <person name="Albertini E."/>
            <person name="Pupilli F."/>
            <person name="Ortiz J.P.A."/>
            <person name="Leblanc O."/>
        </authorList>
    </citation>
    <scope>NUCLEOTIDE SEQUENCE [LARGE SCALE GENOMIC DNA]</scope>
    <source>
        <strain evidence="14">R1</strain>
        <tissue evidence="14">Leaf</tissue>
    </source>
</reference>
<evidence type="ECO:0000256" key="10">
    <source>
        <dbReference type="ARBA" id="ARBA00023303"/>
    </source>
</evidence>
<evidence type="ECO:0000256" key="4">
    <source>
        <dbReference type="ARBA" id="ARBA00022989"/>
    </source>
</evidence>
<keyword evidence="3 12" id="KW-0812">Transmembrane</keyword>
<evidence type="ECO:0000256" key="12">
    <source>
        <dbReference type="SAM" id="Phobius"/>
    </source>
</evidence>
<dbReference type="InterPro" id="IPR015683">
    <property type="entry name" value="Ionotropic_Glu_rcpt"/>
</dbReference>
<evidence type="ECO:0000256" key="3">
    <source>
        <dbReference type="ARBA" id="ARBA00022692"/>
    </source>
</evidence>
<keyword evidence="4 12" id="KW-1133">Transmembrane helix</keyword>
<evidence type="ECO:0000256" key="6">
    <source>
        <dbReference type="ARBA" id="ARBA00023136"/>
    </source>
</evidence>
<evidence type="ECO:0000313" key="15">
    <source>
        <dbReference type="Proteomes" id="UP001341281"/>
    </source>
</evidence>
<evidence type="ECO:0000256" key="11">
    <source>
        <dbReference type="SAM" id="MobiDB-lite"/>
    </source>
</evidence>
<keyword evidence="2" id="KW-0813">Transport</keyword>
<evidence type="ECO:0000256" key="9">
    <source>
        <dbReference type="ARBA" id="ARBA00023286"/>
    </source>
</evidence>
<name>A0AAQ3X177_PASNO</name>
<accession>A0AAQ3X177</accession>
<gene>
    <name evidence="14" type="ORF">U9M48_029486</name>
</gene>
<comment type="subcellular location">
    <subcellularLocation>
        <location evidence="1">Membrane</location>
        <topology evidence="1">Multi-pass membrane protein</topology>
    </subcellularLocation>
</comment>
<keyword evidence="15" id="KW-1185">Reference proteome</keyword>
<proteinExistence type="predicted"/>
<feature type="region of interest" description="Disordered" evidence="11">
    <location>
        <begin position="300"/>
        <end position="329"/>
    </location>
</feature>
<dbReference type="GO" id="GO:0015276">
    <property type="term" value="F:ligand-gated monoatomic ion channel activity"/>
    <property type="evidence" value="ECO:0007669"/>
    <property type="project" value="InterPro"/>
</dbReference>
<evidence type="ECO:0000256" key="8">
    <source>
        <dbReference type="ARBA" id="ARBA00023180"/>
    </source>
</evidence>
<evidence type="ECO:0000256" key="5">
    <source>
        <dbReference type="ARBA" id="ARBA00023065"/>
    </source>
</evidence>
<feature type="compositionally biased region" description="Polar residues" evidence="11">
    <location>
        <begin position="304"/>
        <end position="313"/>
    </location>
</feature>